<dbReference type="InterPro" id="IPR036676">
    <property type="entry name" value="PurM-like_C_sf"/>
</dbReference>
<dbReference type="AlphaFoldDB" id="A0A7J3I9E3"/>
<organism evidence="2">
    <name type="scientific">Ignisphaera aggregans</name>
    <dbReference type="NCBI Taxonomy" id="334771"/>
    <lineage>
        <taxon>Archaea</taxon>
        <taxon>Thermoproteota</taxon>
        <taxon>Thermoprotei</taxon>
        <taxon>Desulfurococcales</taxon>
        <taxon>Desulfurococcaceae</taxon>
        <taxon>Ignisphaera</taxon>
    </lineage>
</organism>
<dbReference type="Pfam" id="PF00586">
    <property type="entry name" value="AIRS"/>
    <property type="match status" value="1"/>
</dbReference>
<sequence>MKDHLLKLAKLVKRHPGSLLTFYDDAGDLTYNSTRLLVKVDGFAFSRARYRWCSYRDVGFRAVTAAVSDVIAKGCKPAIYALSIGLARDSINELENVIKGATDAIAVYGGYIANIDTNSGNDDWIDVFVLADCRCVPIPRMVRPQSVLLLPRRIGDTVIAYISHYSNDISSLSENVIEVSCRPLVELKLVEIIEKYRECIVGSIDVSDTFAETLYDLMKASGYGILLNIPPYNIASYSLLNFYYTNRDYYNDITELILMANEEYIPMLAVNEWCVDELVLSLASVGFEPKILGYGTVGREITWMGRKVLEISWDHISSKIIYR</sequence>
<dbReference type="GO" id="GO:0009228">
    <property type="term" value="P:thiamine biosynthetic process"/>
    <property type="evidence" value="ECO:0007669"/>
    <property type="project" value="InterPro"/>
</dbReference>
<dbReference type="PANTHER" id="PTHR30270:SF0">
    <property type="entry name" value="THIAMINE-MONOPHOSPHATE KINASE"/>
    <property type="match status" value="1"/>
</dbReference>
<dbReference type="PANTHER" id="PTHR30270">
    <property type="entry name" value="THIAMINE-MONOPHOSPHATE KINASE"/>
    <property type="match status" value="1"/>
</dbReference>
<evidence type="ECO:0000259" key="1">
    <source>
        <dbReference type="Pfam" id="PF00586"/>
    </source>
</evidence>
<evidence type="ECO:0000313" key="2">
    <source>
        <dbReference type="EMBL" id="HGN37379.1"/>
    </source>
</evidence>
<evidence type="ECO:0000313" key="3">
    <source>
        <dbReference type="EMBL" id="HGQ18868.1"/>
    </source>
</evidence>
<accession>A0A7J3I9E3</accession>
<dbReference type="InterPro" id="IPR006283">
    <property type="entry name" value="ThiL-like"/>
</dbReference>
<dbReference type="EMBL" id="DTBZ01000149">
    <property type="protein sequence ID" value="HGQ18868.1"/>
    <property type="molecule type" value="Genomic_DNA"/>
</dbReference>
<reference evidence="2" key="1">
    <citation type="journal article" date="2020" name="mSystems">
        <title>Genome- and Community-Level Interaction Insights into Carbon Utilization and Element Cycling Functions of Hydrothermarchaeota in Hydrothermal Sediment.</title>
        <authorList>
            <person name="Zhou Z."/>
            <person name="Liu Y."/>
            <person name="Xu W."/>
            <person name="Pan J."/>
            <person name="Luo Z.H."/>
            <person name="Li M."/>
        </authorList>
    </citation>
    <scope>NUCLEOTIDE SEQUENCE [LARGE SCALE GENOMIC DNA]</scope>
    <source>
        <strain evidence="2">SpSt-618</strain>
        <strain evidence="3">SpSt-657</strain>
    </source>
</reference>
<dbReference type="GO" id="GO:0009030">
    <property type="term" value="F:thiamine-phosphate kinase activity"/>
    <property type="evidence" value="ECO:0007669"/>
    <property type="project" value="InterPro"/>
</dbReference>
<dbReference type="Gene3D" id="3.30.1330.10">
    <property type="entry name" value="PurM-like, N-terminal domain"/>
    <property type="match status" value="1"/>
</dbReference>
<name>A0A7J3I9E3_9CREN</name>
<feature type="domain" description="PurM-like N-terminal" evidence="1">
    <location>
        <begin position="24"/>
        <end position="129"/>
    </location>
</feature>
<comment type="caution">
    <text evidence="2">The sequence shown here is derived from an EMBL/GenBank/DDBJ whole genome shotgun (WGS) entry which is preliminary data.</text>
</comment>
<dbReference type="SUPFAM" id="SSF55326">
    <property type="entry name" value="PurM N-terminal domain-like"/>
    <property type="match status" value="1"/>
</dbReference>
<dbReference type="InterPro" id="IPR036921">
    <property type="entry name" value="PurM-like_N_sf"/>
</dbReference>
<dbReference type="Gene3D" id="3.90.650.10">
    <property type="entry name" value="PurM-like C-terminal domain"/>
    <property type="match status" value="1"/>
</dbReference>
<proteinExistence type="predicted"/>
<dbReference type="InterPro" id="IPR016188">
    <property type="entry name" value="PurM-like_N"/>
</dbReference>
<dbReference type="EMBL" id="DTAI01000220">
    <property type="protein sequence ID" value="HGN37379.1"/>
    <property type="molecule type" value="Genomic_DNA"/>
</dbReference>
<dbReference type="SUPFAM" id="SSF56042">
    <property type="entry name" value="PurM C-terminal domain-like"/>
    <property type="match status" value="1"/>
</dbReference>
<protein>
    <recommendedName>
        <fullName evidence="1">PurM-like N-terminal domain-containing protein</fullName>
    </recommendedName>
</protein>
<gene>
    <name evidence="2" type="ORF">ENT87_07540</name>
    <name evidence="3" type="ORF">ENU30_07860</name>
</gene>